<dbReference type="PANTHER" id="PTHR12064">
    <property type="entry name" value="METAL TRANSPORTER CNNM"/>
    <property type="match status" value="1"/>
</dbReference>
<accession>A0AAD3T1K7</accession>
<dbReference type="Proteomes" id="UP001279734">
    <property type="component" value="Unassembled WGS sequence"/>
</dbReference>
<dbReference type="SUPFAM" id="SSF54631">
    <property type="entry name" value="CBS-domain pair"/>
    <property type="match status" value="1"/>
</dbReference>
<evidence type="ECO:0000313" key="3">
    <source>
        <dbReference type="EMBL" id="GMH20016.1"/>
    </source>
</evidence>
<keyword evidence="4" id="KW-1185">Reference proteome</keyword>
<keyword evidence="1" id="KW-0677">Repeat</keyword>
<dbReference type="InterPro" id="IPR045095">
    <property type="entry name" value="ACDP"/>
</dbReference>
<reference evidence="3" key="1">
    <citation type="submission" date="2023-05" db="EMBL/GenBank/DDBJ databases">
        <title>Nepenthes gracilis genome sequencing.</title>
        <authorList>
            <person name="Fukushima K."/>
        </authorList>
    </citation>
    <scope>NUCLEOTIDE SEQUENCE</scope>
    <source>
        <strain evidence="3">SING2019-196</strain>
    </source>
</reference>
<evidence type="ECO:0000313" key="4">
    <source>
        <dbReference type="Proteomes" id="UP001279734"/>
    </source>
</evidence>
<dbReference type="EMBL" id="BSYO01000021">
    <property type="protein sequence ID" value="GMH20016.1"/>
    <property type="molecule type" value="Genomic_DNA"/>
</dbReference>
<dbReference type="InterPro" id="IPR044751">
    <property type="entry name" value="Ion_transp-like_CBS"/>
</dbReference>
<feature type="region of interest" description="Disordered" evidence="2">
    <location>
        <begin position="107"/>
        <end position="141"/>
    </location>
</feature>
<dbReference type="GO" id="GO:0005737">
    <property type="term" value="C:cytoplasm"/>
    <property type="evidence" value="ECO:0007669"/>
    <property type="project" value="TreeGrafter"/>
</dbReference>
<dbReference type="GO" id="GO:0030026">
    <property type="term" value="P:intracellular manganese ion homeostasis"/>
    <property type="evidence" value="ECO:0007669"/>
    <property type="project" value="TreeGrafter"/>
</dbReference>
<proteinExistence type="predicted"/>
<evidence type="ECO:0000256" key="2">
    <source>
        <dbReference type="SAM" id="MobiDB-lite"/>
    </source>
</evidence>
<gene>
    <name evidence="3" type="ORF">Nepgr_021857</name>
</gene>
<dbReference type="AlphaFoldDB" id="A0AAD3T1K7"/>
<feature type="compositionally biased region" description="Polar residues" evidence="2">
    <location>
        <begin position="219"/>
        <end position="232"/>
    </location>
</feature>
<organism evidence="3 4">
    <name type="scientific">Nepenthes gracilis</name>
    <name type="common">Slender pitcher plant</name>
    <dbReference type="NCBI Taxonomy" id="150966"/>
    <lineage>
        <taxon>Eukaryota</taxon>
        <taxon>Viridiplantae</taxon>
        <taxon>Streptophyta</taxon>
        <taxon>Embryophyta</taxon>
        <taxon>Tracheophyta</taxon>
        <taxon>Spermatophyta</taxon>
        <taxon>Magnoliopsida</taxon>
        <taxon>eudicotyledons</taxon>
        <taxon>Gunneridae</taxon>
        <taxon>Pentapetalae</taxon>
        <taxon>Caryophyllales</taxon>
        <taxon>Nepenthaceae</taxon>
        <taxon>Nepenthes</taxon>
    </lineage>
</organism>
<dbReference type="PANTHER" id="PTHR12064:SF97">
    <property type="entry name" value="METAL TRANSPORTER CNNM-5"/>
    <property type="match status" value="1"/>
</dbReference>
<dbReference type="InterPro" id="IPR046342">
    <property type="entry name" value="CBS_dom_sf"/>
</dbReference>
<name>A0AAD3T1K7_NEPGR</name>
<feature type="region of interest" description="Disordered" evidence="2">
    <location>
        <begin position="212"/>
        <end position="240"/>
    </location>
</feature>
<evidence type="ECO:0008006" key="5">
    <source>
        <dbReference type="Google" id="ProtNLM"/>
    </source>
</evidence>
<protein>
    <recommendedName>
        <fullName evidence="5">CBS domain-containing protein</fullName>
    </recommendedName>
</protein>
<dbReference type="CDD" id="cd04590">
    <property type="entry name" value="CBS_pair_CorC_HlyC_assoc"/>
    <property type="match status" value="1"/>
</dbReference>
<dbReference type="GO" id="GO:0010960">
    <property type="term" value="P:magnesium ion homeostasis"/>
    <property type="evidence" value="ECO:0007669"/>
    <property type="project" value="InterPro"/>
</dbReference>
<sequence length="376" mass="41738">MTPMESTFSLDVNSKLDRKQMEKILLHGHSRVPVYNGSPRNLIGVLLVKTLLTVKPETETPVSAVSMRKIPRFPADMPLYDVLNEFQKGNSHMAAVVKAKPKNIKPSSITDTVEMDENKDTNENSDLSSPLLPKSNENSDDTVEIEKIQEQSYMNKQIFSQLDDTLPSVMPESSDTEELDENKDTNENLDLVTPLLSATNETTNDTVETVKVSEEANPSKKNLSHLDNTSPSVMPCSSDDTEDGEVISIITLEDVFEELLQEEIVDETDEFVDVHKRIRVAAVAAASSLARSPSFRKLASQKGAAKVSLGKASRNRVNVIQRQTEPRTRANCLFYQLNRNFNDAGFLDSSQPSGYVDECSERIGKAIPLFDLTVLS</sequence>
<evidence type="ECO:0000256" key="1">
    <source>
        <dbReference type="ARBA" id="ARBA00022737"/>
    </source>
</evidence>
<dbReference type="Gene3D" id="3.10.580.10">
    <property type="entry name" value="CBS-domain"/>
    <property type="match status" value="2"/>
</dbReference>
<comment type="caution">
    <text evidence="3">The sequence shown here is derived from an EMBL/GenBank/DDBJ whole genome shotgun (WGS) entry which is preliminary data.</text>
</comment>